<gene>
    <name evidence="2" type="ORF">H8710_01380</name>
</gene>
<dbReference type="EMBL" id="JACRSV010000001">
    <property type="protein sequence ID" value="MBC8558712.1"/>
    <property type="molecule type" value="Genomic_DNA"/>
</dbReference>
<dbReference type="RefSeq" id="WP_249293597.1">
    <property type="nucleotide sequence ID" value="NZ_JACRSV010000001.1"/>
</dbReference>
<dbReference type="AlphaFoldDB" id="A0A926E1X7"/>
<evidence type="ECO:0000256" key="1">
    <source>
        <dbReference type="SAM" id="MobiDB-lite"/>
    </source>
</evidence>
<organism evidence="2 3">
    <name type="scientific">Fumia xinanensis</name>
    <dbReference type="NCBI Taxonomy" id="2763659"/>
    <lineage>
        <taxon>Bacteria</taxon>
        <taxon>Bacillati</taxon>
        <taxon>Bacillota</taxon>
        <taxon>Clostridia</taxon>
        <taxon>Eubacteriales</taxon>
        <taxon>Oscillospiraceae</taxon>
        <taxon>Fumia</taxon>
    </lineage>
</organism>
<evidence type="ECO:0000313" key="3">
    <source>
        <dbReference type="Proteomes" id="UP000610760"/>
    </source>
</evidence>
<feature type="region of interest" description="Disordered" evidence="1">
    <location>
        <begin position="430"/>
        <end position="451"/>
    </location>
</feature>
<keyword evidence="3" id="KW-1185">Reference proteome</keyword>
<protein>
    <submittedName>
        <fullName evidence="2">Uncharacterized protein</fullName>
    </submittedName>
</protein>
<reference evidence="2" key="1">
    <citation type="submission" date="2020-08" db="EMBL/GenBank/DDBJ databases">
        <title>Genome public.</title>
        <authorList>
            <person name="Liu C."/>
            <person name="Sun Q."/>
        </authorList>
    </citation>
    <scope>NUCLEOTIDE SEQUENCE</scope>
    <source>
        <strain evidence="2">NSJ-33</strain>
    </source>
</reference>
<accession>A0A926E1X7</accession>
<comment type="caution">
    <text evidence="2">The sequence shown here is derived from an EMBL/GenBank/DDBJ whole genome shotgun (WGS) entry which is preliminary data.</text>
</comment>
<evidence type="ECO:0000313" key="2">
    <source>
        <dbReference type="EMBL" id="MBC8558712.1"/>
    </source>
</evidence>
<proteinExistence type="predicted"/>
<dbReference type="CDD" id="cd19958">
    <property type="entry name" value="pyocin_knob"/>
    <property type="match status" value="1"/>
</dbReference>
<dbReference type="Proteomes" id="UP000610760">
    <property type="component" value="Unassembled WGS sequence"/>
</dbReference>
<sequence length="906" mass="94931">MPYLDQTGLSHLIQKIKTLFDKKADLASPSFTGAPKAPTPASSNNSTQIATTAFVKAQNYASGSHTHSAATTNTAGFISASDKTKLDGIAANANNYAHPSTHPGTMITTSDGRNVEEIFANAKSVTDWNDAIRPGWFYSNSSAANKPPSPVSDDWFGEVFVYFGDIKQILTPKMISADVRIERWVRTRNTSGTWSSWTQSFAEATTSKYGLMSSADKVKLNGAAPIASPAFTGTPTAPTAATSANSTQIATTAFVKAQNYAVGSHTHSAATTSAAGFMSAADKTKLNGIATNANNYVHPTTSGNKHIPSGGSAGQILKWIDDGTVAWGNLAGSEPTLVTDWNDATETGFYYSANNAANSPQLSSSDYLGIVIARGNYVKQYVTSAVGIECAVRFDHGAGFYAWQSPLPNATTAKNGLMSSSDKAKVDGAAPLASPTFTGTPKAPTPSASTNSTQIATTAFVKSQGYVTSSHSHSAATTSAAGFMSAADKIKLNSVTTFVYNNPTLSSLGSDILMKITAASNPNNAKSVKIVVTGNVTLGTLNANKAYMDFGSSLDIPVHIDWSNAVFPQMNTNTENITLIRHTGVNTVYHEGLTIRAAANDSLNNGTTCIENAGEGDIIIYNCDLTSVDTRGALTGGVTIRHTGAGKTFVDNCRLQYYKWGRNIAVNHASAQVFIHNSILKQLVELSGKGIDISSAEKVCISNCVSEGGLEASNCNLSIINSAIHHGTAVSATATANIDNSWLYHYNENTAYNGVMAGLSVAGKANITNSIFIGKSSYNSSNLSNGGCGVYLNGATAKLSASNCTFRGYKHSSNTAGFGLGIGASSNITANTCIVLHGCRFDRVAISSRTQTADITVGTSSVCPKYNIVGCSFYSSTVSLGGSNISSTTTTNKYMPSYSNFFSQTS</sequence>
<name>A0A926E1X7_9FIRM</name>